<dbReference type="Gene3D" id="2.180.10.10">
    <property type="entry name" value="RHS repeat-associated core"/>
    <property type="match status" value="1"/>
</dbReference>
<evidence type="ECO:0000313" key="4">
    <source>
        <dbReference type="Proteomes" id="UP001285441"/>
    </source>
</evidence>
<keyword evidence="4" id="KW-1185">Reference proteome</keyword>
<dbReference type="Proteomes" id="UP001285441">
    <property type="component" value="Unassembled WGS sequence"/>
</dbReference>
<accession>A0AAE0U8S4</accession>
<proteinExistence type="predicted"/>
<evidence type="ECO:0000259" key="2">
    <source>
        <dbReference type="Pfam" id="PF12256"/>
    </source>
</evidence>
<name>A0AAE0U8S4_9PEZI</name>
<reference evidence="3" key="1">
    <citation type="journal article" date="2023" name="Mol. Phylogenet. Evol.">
        <title>Genome-scale phylogeny and comparative genomics of the fungal order Sordariales.</title>
        <authorList>
            <person name="Hensen N."/>
            <person name="Bonometti L."/>
            <person name="Westerberg I."/>
            <person name="Brannstrom I.O."/>
            <person name="Guillou S."/>
            <person name="Cros-Aarteil S."/>
            <person name="Calhoun S."/>
            <person name="Haridas S."/>
            <person name="Kuo A."/>
            <person name="Mondo S."/>
            <person name="Pangilinan J."/>
            <person name="Riley R."/>
            <person name="LaButti K."/>
            <person name="Andreopoulos B."/>
            <person name="Lipzen A."/>
            <person name="Chen C."/>
            <person name="Yan M."/>
            <person name="Daum C."/>
            <person name="Ng V."/>
            <person name="Clum A."/>
            <person name="Steindorff A."/>
            <person name="Ohm R.A."/>
            <person name="Martin F."/>
            <person name="Silar P."/>
            <person name="Natvig D.O."/>
            <person name="Lalanne C."/>
            <person name="Gautier V."/>
            <person name="Ament-Velasquez S.L."/>
            <person name="Kruys A."/>
            <person name="Hutchinson M.I."/>
            <person name="Powell A.J."/>
            <person name="Barry K."/>
            <person name="Miller A.N."/>
            <person name="Grigoriev I.V."/>
            <person name="Debuchy R."/>
            <person name="Gladieux P."/>
            <person name="Hiltunen Thoren M."/>
            <person name="Johannesson H."/>
        </authorList>
    </citation>
    <scope>NUCLEOTIDE SEQUENCE</scope>
    <source>
        <strain evidence="3">CBS 232.78</strain>
    </source>
</reference>
<feature type="compositionally biased region" description="Polar residues" evidence="1">
    <location>
        <begin position="253"/>
        <end position="275"/>
    </location>
</feature>
<dbReference type="Pfam" id="PF12256">
    <property type="entry name" value="TcdB_toxin_midN"/>
    <property type="match status" value="1"/>
</dbReference>
<reference evidence="3" key="2">
    <citation type="submission" date="2023-06" db="EMBL/GenBank/DDBJ databases">
        <authorList>
            <consortium name="Lawrence Berkeley National Laboratory"/>
            <person name="Haridas S."/>
            <person name="Hensen N."/>
            <person name="Bonometti L."/>
            <person name="Westerberg I."/>
            <person name="Brannstrom I.O."/>
            <person name="Guillou S."/>
            <person name="Cros-Aarteil S."/>
            <person name="Calhoun S."/>
            <person name="Kuo A."/>
            <person name="Mondo S."/>
            <person name="Pangilinan J."/>
            <person name="Riley R."/>
            <person name="LaButti K."/>
            <person name="Andreopoulos B."/>
            <person name="Lipzen A."/>
            <person name="Chen C."/>
            <person name="Yanf M."/>
            <person name="Daum C."/>
            <person name="Ng V."/>
            <person name="Clum A."/>
            <person name="Steindorff A."/>
            <person name="Ohm R."/>
            <person name="Martin F."/>
            <person name="Silar P."/>
            <person name="Natvig D."/>
            <person name="Lalanne C."/>
            <person name="Gautier V."/>
            <person name="Ament-velasquez S.L."/>
            <person name="Kruys A."/>
            <person name="Hutchinson M.I."/>
            <person name="Powell A.J."/>
            <person name="Barry K."/>
            <person name="Miller A.N."/>
            <person name="Grigoriev I.V."/>
            <person name="Debuchy R."/>
            <person name="Gladieux P."/>
            <person name="Thoren M.H."/>
            <person name="Johannesson H."/>
        </authorList>
    </citation>
    <scope>NUCLEOTIDE SEQUENCE</scope>
    <source>
        <strain evidence="3">CBS 232.78</strain>
    </source>
</reference>
<comment type="caution">
    <text evidence="3">The sequence shown here is derived from an EMBL/GenBank/DDBJ whole genome shotgun (WGS) entry which is preliminary data.</text>
</comment>
<evidence type="ECO:0000313" key="3">
    <source>
        <dbReference type="EMBL" id="KAK3395002.1"/>
    </source>
</evidence>
<feature type="region of interest" description="Disordered" evidence="1">
    <location>
        <begin position="249"/>
        <end position="275"/>
    </location>
</feature>
<feature type="domain" description="Insecticide toxin TcdB middle/N-terminal" evidence="2">
    <location>
        <begin position="2"/>
        <end position="26"/>
    </location>
</feature>
<protein>
    <recommendedName>
        <fullName evidence="2">Insecticide toxin TcdB middle/N-terminal domain-containing protein</fullName>
    </recommendedName>
</protein>
<dbReference type="InterPro" id="IPR022045">
    <property type="entry name" value="TcdB_toxin_mid/N"/>
</dbReference>
<dbReference type="EMBL" id="JAULSW010000001">
    <property type="protein sequence ID" value="KAK3395002.1"/>
    <property type="molecule type" value="Genomic_DNA"/>
</dbReference>
<sequence length="275" mass="30907">MKYSYHDGYFDPYEREFCGFGMVETSQRELLHLAPVAEPSTTTTVPCRPYKTPMHYTKRWYHSGAAGARLVPSDNFGEVRIKTSLLGDGGWSMPANIRRKAFRALRDPATPSWSQNYKYQSSSLLKPSRTGNRLTATELPGKSSTPYFYDKSGNMTAMPGFAHLEWDAFGRLRSVSRQVVNEGKQQQSRAAPETTLFVYDMDDVRVRNVTDAFSSSRKMKETLYLVSTVEQHSTSGGMYHCARGTTCRGWTSGPRQTPSTRQTAQTSMRTAATTP</sequence>
<evidence type="ECO:0000256" key="1">
    <source>
        <dbReference type="SAM" id="MobiDB-lite"/>
    </source>
</evidence>
<gene>
    <name evidence="3" type="ORF">B0H63DRAFT_533430</name>
</gene>
<organism evidence="3 4">
    <name type="scientific">Podospora didyma</name>
    <dbReference type="NCBI Taxonomy" id="330526"/>
    <lineage>
        <taxon>Eukaryota</taxon>
        <taxon>Fungi</taxon>
        <taxon>Dikarya</taxon>
        <taxon>Ascomycota</taxon>
        <taxon>Pezizomycotina</taxon>
        <taxon>Sordariomycetes</taxon>
        <taxon>Sordariomycetidae</taxon>
        <taxon>Sordariales</taxon>
        <taxon>Podosporaceae</taxon>
        <taxon>Podospora</taxon>
    </lineage>
</organism>
<dbReference type="AlphaFoldDB" id="A0AAE0U8S4"/>